<feature type="region of interest" description="Disordered" evidence="2">
    <location>
        <begin position="193"/>
        <end position="423"/>
    </location>
</feature>
<gene>
    <name evidence="3" type="ORF">GGX14DRAFT_412507</name>
</gene>
<comment type="caution">
    <text evidence="3">The sequence shown here is derived from an EMBL/GenBank/DDBJ whole genome shotgun (WGS) entry which is preliminary data.</text>
</comment>
<accession>A0AAD6YSD0</accession>
<feature type="compositionally biased region" description="Basic residues" evidence="2">
    <location>
        <begin position="389"/>
        <end position="399"/>
    </location>
</feature>
<feature type="compositionally biased region" description="Basic residues" evidence="2">
    <location>
        <begin position="342"/>
        <end position="352"/>
    </location>
</feature>
<evidence type="ECO:0000256" key="2">
    <source>
        <dbReference type="SAM" id="MobiDB-lite"/>
    </source>
</evidence>
<feature type="compositionally biased region" description="Basic and acidic residues" evidence="2">
    <location>
        <begin position="364"/>
        <end position="373"/>
    </location>
</feature>
<sequence>MDYEFSDILGSSSLPVRNPRPAKWPGFSKIAFYLALLAAAYVGAVRAWDALLKWREKAYRLSMRRRHGIPDHDHRPFNVAYAAVLRARREEEIANNKVHRVDVDELYAENDRRHAATVESDIRQRNSYLNPEPSWLNVNIGPSRFNASATSASSPNNLPTSSFAPNFAERYNPNPAPTPPVVRFADQIEDVGPRRSSLNIMNSPRKHQKRALEEHDVESDVPENPKKTRVEGDEFIDGDEDAEWLPSHKRGEKRVLREDDAEDDDDGNFRNRRPRGKRARKVNIEKEDALMTSDEDTNGMDVDEEVEWNEAPTVVRGKKRDAGSSFGGEEEGEAEVEDRAQKTKRKRRSMGKRKSDAIAQLPSRDQKRDRDVNEDGSEDEAAPGTPMRSSRKPKKRGKKNKEVREVDEGSVDDDSGKRRRSIGEQWDSNGVVYKIGPKGERLRQALVKKAARRFVMPLDSQHPDKNANLEVCIETWLTEEDYQDFKSRHLLAWQDSPNGTQEPESGPSTPVAVADTPSTPTPTRVAKGKNLLWDSPASPFPVFAPSPAEKEQFRPAAHFRQSIAADLGGVRVNPFEKANVLHVGTELVKAGSRLGRRVGAGRETMANPGLPGLADSTNSMAQVPFARRTFSKWEKQDLEAKAMMRMREASQAKIKEKELKEKELKEKLEKEKAAAAAPVPIISLTAPPAEPAKAHAPPFSFAPPTSSATATPSAVLPAAATGPPKLSFGPAATSEKQQQLNPNLFAPPASGGATATLSKPPEPAPAAKVNPFAPPTASTTTIPSFSFPSMTAATATTPVAAKAPGPTVPATSGNPAPTPGTRAPTFSFAPPTQNPALSGGQTTGATGQGQSLLARLGGDPKPAEASTRTPPTFSFKPADQSAASSPFAPPQQQNKPADAPPTFSFRPADPAAAKSAFAAPQQPKPANAAAPPNFSFKPADPSAARSAFAPPPQPKPADQSAAHTPSAFHPSQPTTTPAPASDTAPKFSFSFGKPAASSPATSSSLTGALGSSESKAPSSALSFASPLKEDKQTFGPSTASAPASAAGESGQNKPPLPTTFNFAGSGGGAVAPSAFTSSSSPATFGTTTPSAFGGGAAQSAFTFGPKPTEEASKTTTGAPASSSGPASAPAFNFGFGANNNTSTTPAGSPAPNPFDAKPSAFGGQSIFGKPAASTEVKTATTPQASGFSFGTGASSSVFGQPSAFGGSGVAAPSVFGTKPEAAASPSAFGAPATWPTVATGPGAFGFGAPPAGEKK</sequence>
<feature type="compositionally biased region" description="Low complexity" evidence="2">
    <location>
        <begin position="798"/>
        <end position="811"/>
    </location>
</feature>
<reference evidence="3" key="1">
    <citation type="submission" date="2023-03" db="EMBL/GenBank/DDBJ databases">
        <title>Massive genome expansion in bonnet fungi (Mycena s.s.) driven by repeated elements and novel gene families across ecological guilds.</title>
        <authorList>
            <consortium name="Lawrence Berkeley National Laboratory"/>
            <person name="Harder C.B."/>
            <person name="Miyauchi S."/>
            <person name="Viragh M."/>
            <person name="Kuo A."/>
            <person name="Thoen E."/>
            <person name="Andreopoulos B."/>
            <person name="Lu D."/>
            <person name="Skrede I."/>
            <person name="Drula E."/>
            <person name="Henrissat B."/>
            <person name="Morin E."/>
            <person name="Kohler A."/>
            <person name="Barry K."/>
            <person name="LaButti K."/>
            <person name="Morin E."/>
            <person name="Salamov A."/>
            <person name="Lipzen A."/>
            <person name="Mereny Z."/>
            <person name="Hegedus B."/>
            <person name="Baldrian P."/>
            <person name="Stursova M."/>
            <person name="Weitz H."/>
            <person name="Taylor A."/>
            <person name="Grigoriev I.V."/>
            <person name="Nagy L.G."/>
            <person name="Martin F."/>
            <person name="Kauserud H."/>
        </authorList>
    </citation>
    <scope>NUCLEOTIDE SEQUENCE</scope>
    <source>
        <strain evidence="3">9144</strain>
    </source>
</reference>
<keyword evidence="4" id="KW-1185">Reference proteome</keyword>
<evidence type="ECO:0000256" key="1">
    <source>
        <dbReference type="SAM" id="Coils"/>
    </source>
</evidence>
<feature type="compositionally biased region" description="Basic and acidic residues" evidence="2">
    <location>
        <begin position="223"/>
        <end position="232"/>
    </location>
</feature>
<protein>
    <submittedName>
        <fullName evidence="3">Uncharacterized protein</fullName>
    </submittedName>
</protein>
<feature type="compositionally biased region" description="Low complexity" evidence="2">
    <location>
        <begin position="1035"/>
        <end position="1050"/>
    </location>
</feature>
<feature type="compositionally biased region" description="Low complexity" evidence="2">
    <location>
        <begin position="775"/>
        <end position="786"/>
    </location>
</feature>
<feature type="region of interest" description="Disordered" evidence="2">
    <location>
        <begin position="494"/>
        <end position="524"/>
    </location>
</feature>
<feature type="compositionally biased region" description="Low complexity" evidence="2">
    <location>
        <begin position="1113"/>
        <end position="1144"/>
    </location>
</feature>
<feature type="region of interest" description="Disordered" evidence="2">
    <location>
        <begin position="798"/>
        <end position="1180"/>
    </location>
</feature>
<feature type="compositionally biased region" description="Low complexity" evidence="2">
    <location>
        <begin position="1070"/>
        <end position="1104"/>
    </location>
</feature>
<evidence type="ECO:0000313" key="3">
    <source>
        <dbReference type="EMBL" id="KAJ7228261.1"/>
    </source>
</evidence>
<feature type="compositionally biased region" description="Low complexity" evidence="2">
    <location>
        <begin position="994"/>
        <end position="1026"/>
    </location>
</feature>
<feature type="compositionally biased region" description="Low complexity" evidence="2">
    <location>
        <begin position="836"/>
        <end position="853"/>
    </location>
</feature>
<feature type="compositionally biased region" description="Low complexity" evidence="2">
    <location>
        <begin position="694"/>
        <end position="721"/>
    </location>
</feature>
<dbReference type="Proteomes" id="UP001219525">
    <property type="component" value="Unassembled WGS sequence"/>
</dbReference>
<proteinExistence type="predicted"/>
<feature type="region of interest" description="Disordered" evidence="2">
    <location>
        <begin position="147"/>
        <end position="181"/>
    </location>
</feature>
<feature type="compositionally biased region" description="Basic residues" evidence="2">
    <location>
        <begin position="270"/>
        <end position="281"/>
    </location>
</feature>
<feature type="compositionally biased region" description="Low complexity" evidence="2">
    <location>
        <begin position="907"/>
        <end position="948"/>
    </location>
</feature>
<feature type="compositionally biased region" description="Polar residues" evidence="2">
    <location>
        <begin position="495"/>
        <end position="508"/>
    </location>
</feature>
<feature type="compositionally biased region" description="Acidic residues" evidence="2">
    <location>
        <begin position="233"/>
        <end position="243"/>
    </location>
</feature>
<feature type="region of interest" description="Disordered" evidence="2">
    <location>
        <begin position="688"/>
        <end position="786"/>
    </location>
</feature>
<name>A0AAD6YSD0_9AGAR</name>
<keyword evidence="1" id="KW-0175">Coiled coil</keyword>
<feature type="compositionally biased region" description="Acidic residues" evidence="2">
    <location>
        <begin position="293"/>
        <end position="308"/>
    </location>
</feature>
<feature type="coiled-coil region" evidence="1">
    <location>
        <begin position="647"/>
        <end position="674"/>
    </location>
</feature>
<dbReference type="AlphaFoldDB" id="A0AAD6YSD0"/>
<feature type="compositionally biased region" description="Low complexity" evidence="2">
    <location>
        <begin position="147"/>
        <end position="157"/>
    </location>
</feature>
<organism evidence="3 4">
    <name type="scientific">Mycena pura</name>
    <dbReference type="NCBI Taxonomy" id="153505"/>
    <lineage>
        <taxon>Eukaryota</taxon>
        <taxon>Fungi</taxon>
        <taxon>Dikarya</taxon>
        <taxon>Basidiomycota</taxon>
        <taxon>Agaricomycotina</taxon>
        <taxon>Agaricomycetes</taxon>
        <taxon>Agaricomycetidae</taxon>
        <taxon>Agaricales</taxon>
        <taxon>Marasmiineae</taxon>
        <taxon>Mycenaceae</taxon>
        <taxon>Mycena</taxon>
    </lineage>
</organism>
<evidence type="ECO:0000313" key="4">
    <source>
        <dbReference type="Proteomes" id="UP001219525"/>
    </source>
</evidence>
<feature type="compositionally biased region" description="Low complexity" evidence="2">
    <location>
        <begin position="973"/>
        <end position="985"/>
    </location>
</feature>
<dbReference type="EMBL" id="JARJCW010000002">
    <property type="protein sequence ID" value="KAJ7228261.1"/>
    <property type="molecule type" value="Genomic_DNA"/>
</dbReference>